<organism evidence="2 3">
    <name type="scientific">Roridomyces roridus</name>
    <dbReference type="NCBI Taxonomy" id="1738132"/>
    <lineage>
        <taxon>Eukaryota</taxon>
        <taxon>Fungi</taxon>
        <taxon>Dikarya</taxon>
        <taxon>Basidiomycota</taxon>
        <taxon>Agaricomycotina</taxon>
        <taxon>Agaricomycetes</taxon>
        <taxon>Agaricomycetidae</taxon>
        <taxon>Agaricales</taxon>
        <taxon>Marasmiineae</taxon>
        <taxon>Mycenaceae</taxon>
        <taxon>Roridomyces</taxon>
    </lineage>
</organism>
<dbReference type="InterPro" id="IPR029058">
    <property type="entry name" value="AB_hydrolase_fold"/>
</dbReference>
<comment type="caution">
    <text evidence="2">The sequence shown here is derived from an EMBL/GenBank/DDBJ whole genome shotgun (WGS) entry which is preliminary data.</text>
</comment>
<gene>
    <name evidence="2" type="ORF">FB45DRAFT_734823</name>
</gene>
<name>A0AAD7CG15_9AGAR</name>
<dbReference type="Proteomes" id="UP001221142">
    <property type="component" value="Unassembled WGS sequence"/>
</dbReference>
<proteinExistence type="predicted"/>
<feature type="domain" description="Serine aminopeptidase S33" evidence="1">
    <location>
        <begin position="39"/>
        <end position="288"/>
    </location>
</feature>
<dbReference type="Gene3D" id="3.40.50.1820">
    <property type="entry name" value="alpha/beta hydrolase"/>
    <property type="match status" value="1"/>
</dbReference>
<dbReference type="InterPro" id="IPR051044">
    <property type="entry name" value="MAG_DAG_Lipase"/>
</dbReference>
<dbReference type="PANTHER" id="PTHR11614">
    <property type="entry name" value="PHOSPHOLIPASE-RELATED"/>
    <property type="match status" value="1"/>
</dbReference>
<dbReference type="SUPFAM" id="SSF53474">
    <property type="entry name" value="alpha/beta-Hydrolases"/>
    <property type="match status" value="1"/>
</dbReference>
<dbReference type="AlphaFoldDB" id="A0AAD7CG15"/>
<dbReference type="Pfam" id="PF12146">
    <property type="entry name" value="Hydrolase_4"/>
    <property type="match status" value="1"/>
</dbReference>
<dbReference type="InterPro" id="IPR022742">
    <property type="entry name" value="Hydrolase_4"/>
</dbReference>
<evidence type="ECO:0000313" key="3">
    <source>
        <dbReference type="Proteomes" id="UP001221142"/>
    </source>
</evidence>
<keyword evidence="3" id="KW-1185">Reference proteome</keyword>
<sequence length="318" mass="35211">MPLHQLSDLTSNDYAEKWLTGPQSTNFYTRTYLAPPAASKAVVIFIHGFAEHVGRYTESHAQFAARGVNVFTYDQRGFGQTALDLKNKSKTSSYGKFSGEEQMNDVKWAIEHASKEFPGLPVFLCGHSMGGGEVLNFSVRRSPDALSALSGVVGFSPLIQQTKPASKIARGFGGFVGVALPDIVIPAPVNYEDLSHDAKYNDMCRRDPLCKLKGTLRGVGDMLSWGDELHRGLYKEWPKSLPLLIVHGTQDQVTSHTASQQFHDRIVADDKNIITFPDAFHEVLQEPDFREKTMDDVIAFIEAHCSRPSEQVPAEAKL</sequence>
<dbReference type="EMBL" id="JARKIF010000002">
    <property type="protein sequence ID" value="KAJ7647759.1"/>
    <property type="molecule type" value="Genomic_DNA"/>
</dbReference>
<accession>A0AAD7CG15</accession>
<reference evidence="2" key="1">
    <citation type="submission" date="2023-03" db="EMBL/GenBank/DDBJ databases">
        <title>Massive genome expansion in bonnet fungi (Mycena s.s.) driven by repeated elements and novel gene families across ecological guilds.</title>
        <authorList>
            <consortium name="Lawrence Berkeley National Laboratory"/>
            <person name="Harder C.B."/>
            <person name="Miyauchi S."/>
            <person name="Viragh M."/>
            <person name="Kuo A."/>
            <person name="Thoen E."/>
            <person name="Andreopoulos B."/>
            <person name="Lu D."/>
            <person name="Skrede I."/>
            <person name="Drula E."/>
            <person name="Henrissat B."/>
            <person name="Morin E."/>
            <person name="Kohler A."/>
            <person name="Barry K."/>
            <person name="LaButti K."/>
            <person name="Morin E."/>
            <person name="Salamov A."/>
            <person name="Lipzen A."/>
            <person name="Mereny Z."/>
            <person name="Hegedus B."/>
            <person name="Baldrian P."/>
            <person name="Stursova M."/>
            <person name="Weitz H."/>
            <person name="Taylor A."/>
            <person name="Grigoriev I.V."/>
            <person name="Nagy L.G."/>
            <person name="Martin F."/>
            <person name="Kauserud H."/>
        </authorList>
    </citation>
    <scope>NUCLEOTIDE SEQUENCE</scope>
    <source>
        <strain evidence="2">9284</strain>
    </source>
</reference>
<evidence type="ECO:0000313" key="2">
    <source>
        <dbReference type="EMBL" id="KAJ7647759.1"/>
    </source>
</evidence>
<evidence type="ECO:0000259" key="1">
    <source>
        <dbReference type="Pfam" id="PF12146"/>
    </source>
</evidence>
<protein>
    <submittedName>
        <fullName evidence="2">Lysophospholipase</fullName>
    </submittedName>
</protein>